<dbReference type="EMBL" id="JAWJYN010000001">
    <property type="protein sequence ID" value="MDZ8161630.1"/>
    <property type="molecule type" value="Genomic_DNA"/>
</dbReference>
<keyword evidence="3" id="KW-1133">Transmembrane helix</keyword>
<evidence type="ECO:0000313" key="7">
    <source>
        <dbReference type="Proteomes" id="UP001291912"/>
    </source>
</evidence>
<accession>A0ABU5N6E9</accession>
<feature type="coiled-coil region" evidence="1">
    <location>
        <begin position="389"/>
        <end position="423"/>
    </location>
</feature>
<comment type="caution">
    <text evidence="6">The sequence shown here is derived from an EMBL/GenBank/DDBJ whole genome shotgun (WGS) entry which is preliminary data.</text>
</comment>
<evidence type="ECO:0000259" key="5">
    <source>
        <dbReference type="Pfam" id="PF04536"/>
    </source>
</evidence>
<feature type="transmembrane region" description="Helical" evidence="3">
    <location>
        <begin position="160"/>
        <end position="183"/>
    </location>
</feature>
<keyword evidence="4" id="KW-0732">Signal</keyword>
<reference evidence="6 7" key="1">
    <citation type="submission" date="2023-10" db="EMBL/GenBank/DDBJ databases">
        <title>Microbacterium xanthum sp. nov., isolated from seaweed.</title>
        <authorList>
            <person name="Lee S.D."/>
        </authorList>
    </citation>
    <scope>NUCLEOTIDE SEQUENCE [LARGE SCALE GENOMIC DNA]</scope>
    <source>
        <strain evidence="6 7">KCTC 19124</strain>
    </source>
</reference>
<proteinExistence type="predicted"/>
<keyword evidence="3" id="KW-0472">Membrane</keyword>
<evidence type="ECO:0000313" key="6">
    <source>
        <dbReference type="EMBL" id="MDZ8161630.1"/>
    </source>
</evidence>
<dbReference type="RefSeq" id="WP_194425121.1">
    <property type="nucleotide sequence ID" value="NZ_BAAAPT010000001.1"/>
</dbReference>
<feature type="compositionally biased region" description="Gly residues" evidence="2">
    <location>
        <begin position="613"/>
        <end position="630"/>
    </location>
</feature>
<feature type="coiled-coil region" evidence="1">
    <location>
        <begin position="302"/>
        <end position="340"/>
    </location>
</feature>
<protein>
    <submittedName>
        <fullName evidence="6">TPM domain-containing protein</fullName>
    </submittedName>
</protein>
<keyword evidence="3" id="KW-0812">Transmembrane</keyword>
<evidence type="ECO:0000256" key="2">
    <source>
        <dbReference type="SAM" id="MobiDB-lite"/>
    </source>
</evidence>
<feature type="chain" id="PRO_5045136529" evidence="4">
    <location>
        <begin position="27"/>
        <end position="652"/>
    </location>
</feature>
<evidence type="ECO:0000256" key="1">
    <source>
        <dbReference type="SAM" id="Coils"/>
    </source>
</evidence>
<dbReference type="Pfam" id="PF04536">
    <property type="entry name" value="TPM_phosphatase"/>
    <property type="match status" value="1"/>
</dbReference>
<dbReference type="Proteomes" id="UP001291912">
    <property type="component" value="Unassembled WGS sequence"/>
</dbReference>
<name>A0ABU5N6E9_9MICO</name>
<evidence type="ECO:0000256" key="4">
    <source>
        <dbReference type="SAM" id="SignalP"/>
    </source>
</evidence>
<feature type="coiled-coil region" evidence="1">
    <location>
        <begin position="473"/>
        <end position="511"/>
    </location>
</feature>
<keyword evidence="7" id="KW-1185">Reference proteome</keyword>
<dbReference type="InterPro" id="IPR007621">
    <property type="entry name" value="TPM_dom"/>
</dbReference>
<feature type="region of interest" description="Disordered" evidence="2">
    <location>
        <begin position="613"/>
        <end position="652"/>
    </location>
</feature>
<keyword evidence="1" id="KW-0175">Coiled coil</keyword>
<dbReference type="Gene3D" id="3.10.310.50">
    <property type="match status" value="1"/>
</dbReference>
<sequence length="652" mass="68210">MRAGSLWALTLAALLGFSATSSPAFATDPVDLGSGYIVDTVDVVSGEEEAALFDRLSALYEATGVDLYAVFVDEFTNPADAQSWADEVASENGLGPQQYLLAVAVDGRQYYISADTSGPLTDAQVTAIEASIVPDLRDGDYAGAVETAADGIQADLDSGISIWTVLLLVATAISIVVLIWLVVRNRRAKKAAGAGALPRRSVAELEREASSALVQTDDALKTSEQELDFARAQFGDRATTEFVEALATARKLLDQAFTIKQRLDDETPETDEHKRAGNQQIIDLCAQANAGLDDKAEAFDELRRLEQDAPEALSRAQDARQHTAAALDEAEERLASLRRAYAPESLATVADNPAQARERLAFAGAQLGSAEAALAAGERGHAAVAIRAAEDAIGQAELLEQAVHRLTADFAEAERAAQQLITDLDKDIATASTLPDPDGRIAGVIAATRAQVEQARAALTGSAKRPLMTLEALENADTQIDGVVQAVRDQQEQARRARQVLDQQMMQAQAQVSAAEDYITARRGAVGAQARTRLAEAGASLVRAQQLQAGDPAQALPHAQRANQLASQAIRAAQSDVGAFSGSSQGARTAGGDMMGAVLGGIVINSLLGGGSSRGRRGGGFGGPRGGSSRGGFRPASFGGGGTRGRRGGGRF</sequence>
<feature type="signal peptide" evidence="4">
    <location>
        <begin position="1"/>
        <end position="26"/>
    </location>
</feature>
<gene>
    <name evidence="6" type="ORF">R2Q92_07230</name>
</gene>
<organism evidence="6 7">
    <name type="scientific">Microbacterium aquimaris</name>
    <dbReference type="NCBI Taxonomy" id="459816"/>
    <lineage>
        <taxon>Bacteria</taxon>
        <taxon>Bacillati</taxon>
        <taxon>Actinomycetota</taxon>
        <taxon>Actinomycetes</taxon>
        <taxon>Micrococcales</taxon>
        <taxon>Microbacteriaceae</taxon>
        <taxon>Microbacterium</taxon>
    </lineage>
</organism>
<evidence type="ECO:0000256" key="3">
    <source>
        <dbReference type="SAM" id="Phobius"/>
    </source>
</evidence>
<feature type="domain" description="TPM" evidence="5">
    <location>
        <begin position="37"/>
        <end position="154"/>
    </location>
</feature>